<dbReference type="AlphaFoldDB" id="A0A314ZR61"/>
<reference evidence="1 2" key="1">
    <citation type="submission" date="2018-02" db="EMBL/GenBank/DDBJ databases">
        <title>Draft genome of wild Prunus yedoensis var. nudiflora.</title>
        <authorList>
            <person name="Baek S."/>
            <person name="Kim J.-H."/>
            <person name="Choi K."/>
            <person name="Kim G.-B."/>
            <person name="Cho A."/>
            <person name="Jang H."/>
            <person name="Shin C.-H."/>
            <person name="Yu H.-J."/>
            <person name="Mun J.-H."/>
        </authorList>
    </citation>
    <scope>NUCLEOTIDE SEQUENCE [LARGE SCALE GENOMIC DNA]</scope>
    <source>
        <strain evidence="2">cv. Jeju island</strain>
        <tissue evidence="1">Leaf</tissue>
    </source>
</reference>
<sequence>MDLIFMIDLSTAVKLHGNGGKSPPFCSQPMLNYCFTPRNGRLVTRRLHEQQE</sequence>
<name>A0A314ZR61_PRUYE</name>
<dbReference type="OrthoDB" id="10269607at2759"/>
<evidence type="ECO:0000313" key="2">
    <source>
        <dbReference type="Proteomes" id="UP000250321"/>
    </source>
</evidence>
<protein>
    <submittedName>
        <fullName evidence="1">Uncharacterized protein</fullName>
    </submittedName>
</protein>
<proteinExistence type="predicted"/>
<evidence type="ECO:0000313" key="1">
    <source>
        <dbReference type="EMBL" id="PQQ04456.1"/>
    </source>
</evidence>
<keyword evidence="2" id="KW-1185">Reference proteome</keyword>
<dbReference type="EMBL" id="PJQY01001233">
    <property type="protein sequence ID" value="PQQ04456.1"/>
    <property type="molecule type" value="Genomic_DNA"/>
</dbReference>
<organism evidence="1 2">
    <name type="scientific">Prunus yedoensis var. nudiflora</name>
    <dbReference type="NCBI Taxonomy" id="2094558"/>
    <lineage>
        <taxon>Eukaryota</taxon>
        <taxon>Viridiplantae</taxon>
        <taxon>Streptophyta</taxon>
        <taxon>Embryophyta</taxon>
        <taxon>Tracheophyta</taxon>
        <taxon>Spermatophyta</taxon>
        <taxon>Magnoliopsida</taxon>
        <taxon>eudicotyledons</taxon>
        <taxon>Gunneridae</taxon>
        <taxon>Pentapetalae</taxon>
        <taxon>rosids</taxon>
        <taxon>fabids</taxon>
        <taxon>Rosales</taxon>
        <taxon>Rosaceae</taxon>
        <taxon>Amygdaloideae</taxon>
        <taxon>Amygdaleae</taxon>
        <taxon>Prunus</taxon>
    </lineage>
</organism>
<gene>
    <name evidence="1" type="ORF">Pyn_10497</name>
</gene>
<dbReference type="Proteomes" id="UP000250321">
    <property type="component" value="Unassembled WGS sequence"/>
</dbReference>
<comment type="caution">
    <text evidence="1">The sequence shown here is derived from an EMBL/GenBank/DDBJ whole genome shotgun (WGS) entry which is preliminary data.</text>
</comment>
<accession>A0A314ZR61</accession>